<reference evidence="2 3" key="1">
    <citation type="submission" date="2014-10" db="EMBL/GenBank/DDBJ databases">
        <title>Draft genome sequence of Actinoplanes utahensis NRRL 12052.</title>
        <authorList>
            <person name="Velasco-Bucheli B."/>
            <person name="del Cerro C."/>
            <person name="Hormigo D."/>
            <person name="Garcia J.L."/>
            <person name="Acebal C."/>
            <person name="Arroyo M."/>
            <person name="de la Mata I."/>
        </authorList>
    </citation>
    <scope>NUCLEOTIDE SEQUENCE [LARGE SCALE GENOMIC DNA]</scope>
    <source>
        <strain evidence="2 3">NRRL 12052</strain>
    </source>
</reference>
<protein>
    <submittedName>
        <fullName evidence="2">Uncharacterized protein</fullName>
    </submittedName>
</protein>
<dbReference type="AlphaFoldDB" id="A0A0A6UGV5"/>
<sequence>MPLGPQPHGRRGTVEKPYSPLNLRLILALFGMVVCTVLATLLFRAGWTVPGWLLAAWAVVAAVDAVVIQLRRRARARAEGGRDHSLFE</sequence>
<dbReference type="RefSeq" id="WP_043527761.1">
    <property type="nucleotide sequence ID" value="NZ_BAABKU010000004.1"/>
</dbReference>
<name>A0A0A6UGV5_ACTUT</name>
<keyword evidence="1" id="KW-1133">Transmembrane helix</keyword>
<evidence type="ECO:0000256" key="1">
    <source>
        <dbReference type="SAM" id="Phobius"/>
    </source>
</evidence>
<keyword evidence="1" id="KW-0472">Membrane</keyword>
<keyword evidence="1" id="KW-0812">Transmembrane</keyword>
<proteinExistence type="predicted"/>
<organism evidence="2 3">
    <name type="scientific">Actinoplanes utahensis</name>
    <dbReference type="NCBI Taxonomy" id="1869"/>
    <lineage>
        <taxon>Bacteria</taxon>
        <taxon>Bacillati</taxon>
        <taxon>Actinomycetota</taxon>
        <taxon>Actinomycetes</taxon>
        <taxon>Micromonosporales</taxon>
        <taxon>Micromonosporaceae</taxon>
        <taxon>Actinoplanes</taxon>
    </lineage>
</organism>
<keyword evidence="3" id="KW-1185">Reference proteome</keyword>
<evidence type="ECO:0000313" key="3">
    <source>
        <dbReference type="Proteomes" id="UP000054537"/>
    </source>
</evidence>
<dbReference type="EMBL" id="JRTT01000029">
    <property type="protein sequence ID" value="KHD75270.1"/>
    <property type="molecule type" value="Genomic_DNA"/>
</dbReference>
<evidence type="ECO:0000313" key="2">
    <source>
        <dbReference type="EMBL" id="KHD75270.1"/>
    </source>
</evidence>
<gene>
    <name evidence="2" type="ORF">MB27_23685</name>
</gene>
<dbReference type="Proteomes" id="UP000054537">
    <property type="component" value="Unassembled WGS sequence"/>
</dbReference>
<accession>A0A0A6UGV5</accession>
<dbReference type="eggNOG" id="ENOG5033H6F">
    <property type="taxonomic scope" value="Bacteria"/>
</dbReference>
<feature type="transmembrane region" description="Helical" evidence="1">
    <location>
        <begin position="49"/>
        <end position="68"/>
    </location>
</feature>
<dbReference type="OrthoDB" id="3402708at2"/>
<comment type="caution">
    <text evidence="2">The sequence shown here is derived from an EMBL/GenBank/DDBJ whole genome shotgun (WGS) entry which is preliminary data.</text>
</comment>
<feature type="transmembrane region" description="Helical" evidence="1">
    <location>
        <begin position="21"/>
        <end position="43"/>
    </location>
</feature>